<dbReference type="InterPro" id="IPR018604">
    <property type="entry name" value="YycI-like"/>
</dbReference>
<evidence type="ECO:0000256" key="1">
    <source>
        <dbReference type="SAM" id="Phobius"/>
    </source>
</evidence>
<dbReference type="EMBL" id="JAMBOL010000025">
    <property type="protein sequence ID" value="MCM3715954.1"/>
    <property type="molecule type" value="Genomic_DNA"/>
</dbReference>
<evidence type="ECO:0000259" key="2">
    <source>
        <dbReference type="Pfam" id="PF09648"/>
    </source>
</evidence>
<feature type="transmembrane region" description="Helical" evidence="1">
    <location>
        <begin position="9"/>
        <end position="26"/>
    </location>
</feature>
<keyword evidence="1" id="KW-1133">Transmembrane helix</keyword>
<sequence>MDWSKTKTIFIVTFLILNLFLTWQLVETNSANQISVITEATIQERLNQMNVTIEAELPEEELLGRHVISKKVPLTEEAAAGLAEQQSLRLTEGGEIISELLEPYPTTSEQFWTELQTFLTTYVYQGDEYRYGHFDPETGQMKLYQTFKDKTAYTFDEDPLVLWFDESQQIIGYEQSYYEFEELDGREREMLSSLKALEVLLNDQLIRANQTISSIEFGYYSFFSPQGGVQVFAPMWRVMVEDETYLVNAIEGSVQQIT</sequence>
<protein>
    <submittedName>
        <fullName evidence="3">Two-component system regulatory protein YycI</fullName>
    </submittedName>
</protein>
<keyword evidence="4" id="KW-1185">Reference proteome</keyword>
<evidence type="ECO:0000313" key="3">
    <source>
        <dbReference type="EMBL" id="MCM3715954.1"/>
    </source>
</evidence>
<feature type="domain" description="Regulatory protein YycH-like" evidence="2">
    <location>
        <begin position="31"/>
        <end position="250"/>
    </location>
</feature>
<organism evidence="3 4">
    <name type="scientific">Halalkalibacter oceani</name>
    <dbReference type="NCBI Taxonomy" id="1653776"/>
    <lineage>
        <taxon>Bacteria</taxon>
        <taxon>Bacillati</taxon>
        <taxon>Bacillota</taxon>
        <taxon>Bacilli</taxon>
        <taxon>Bacillales</taxon>
        <taxon>Bacillaceae</taxon>
        <taxon>Halalkalibacter</taxon>
    </lineage>
</organism>
<accession>A0A9X2IPE8</accession>
<gene>
    <name evidence="3" type="primary">yycI</name>
    <name evidence="3" type="ORF">M3202_18010</name>
</gene>
<dbReference type="AlphaFoldDB" id="A0A9X2IPE8"/>
<keyword evidence="1" id="KW-0472">Membrane</keyword>
<reference evidence="3" key="1">
    <citation type="submission" date="2022-05" db="EMBL/GenBank/DDBJ databases">
        <title>Comparative Genomics of Spacecraft Associated Microbes.</title>
        <authorList>
            <person name="Tran M.T."/>
            <person name="Wright A."/>
            <person name="Seuylemezian A."/>
            <person name="Eisen J."/>
            <person name="Coil D."/>
        </authorList>
    </citation>
    <scope>NUCLEOTIDE SEQUENCE</scope>
    <source>
        <strain evidence="3">214.1.1</strain>
    </source>
</reference>
<dbReference type="Proteomes" id="UP001139179">
    <property type="component" value="Unassembled WGS sequence"/>
</dbReference>
<evidence type="ECO:0000313" key="4">
    <source>
        <dbReference type="Proteomes" id="UP001139179"/>
    </source>
</evidence>
<name>A0A9X2IPE8_9BACI</name>
<comment type="caution">
    <text evidence="3">The sequence shown here is derived from an EMBL/GenBank/DDBJ whole genome shotgun (WGS) entry which is preliminary data.</text>
</comment>
<dbReference type="GO" id="GO:0016020">
    <property type="term" value="C:membrane"/>
    <property type="evidence" value="ECO:0007669"/>
    <property type="project" value="InterPro"/>
</dbReference>
<dbReference type="RefSeq" id="WP_251224643.1">
    <property type="nucleotide sequence ID" value="NZ_JAMBOL010000025.1"/>
</dbReference>
<proteinExistence type="predicted"/>
<dbReference type="Pfam" id="PF09648">
    <property type="entry name" value="YycI"/>
    <property type="match status" value="1"/>
</dbReference>
<keyword evidence="1" id="KW-0812">Transmembrane</keyword>
<dbReference type="Gene3D" id="2.40.128.690">
    <property type="entry name" value="YycH protein, domain 3-like"/>
    <property type="match status" value="1"/>
</dbReference>